<dbReference type="EMBL" id="PDKN01000002">
    <property type="protein sequence ID" value="RXJ60037.1"/>
    <property type="molecule type" value="Genomic_DNA"/>
</dbReference>
<dbReference type="AlphaFoldDB" id="A0A4Q0XRE1"/>
<dbReference type="Proteomes" id="UP000290657">
    <property type="component" value="Unassembled WGS sequence"/>
</dbReference>
<name>A0A4Q0XRE1_9BACT</name>
<protein>
    <submittedName>
        <fullName evidence="1">Uncharacterized protein</fullName>
    </submittedName>
</protein>
<keyword evidence="2" id="KW-1185">Reference proteome</keyword>
<evidence type="ECO:0000313" key="1">
    <source>
        <dbReference type="EMBL" id="RXJ60037.1"/>
    </source>
</evidence>
<dbReference type="RefSeq" id="WP_128995329.1">
    <property type="nucleotide sequence ID" value="NZ_PDKN01000002.1"/>
</dbReference>
<sequence length="250" mass="28905">MLINQLDSLQQYTNDISKQMKQVQKLEGSSKSVNNVEVSNLPTKYIEESQMSEEQLIEKKIFEQILNTYSSSPLEDSDFWKFHHDKDTSSIDNAKKEMEGLAKELHSGEQTDRVKAFLNPNKEDLVKERTTYKTEIGFSESFNISTPKGQYNVDISFSFTQSYNRVDETDNSTDTSNILNLINQVNYKNMSIEVSQSEQNSTQNATLEDLNNWLDTQGEIFNEVYTSNETNENFQILNHFQSTTLLYSYL</sequence>
<reference evidence="1 2" key="1">
    <citation type="submission" date="2017-10" db="EMBL/GenBank/DDBJ databases">
        <title>Genomics of the genus Arcobacter.</title>
        <authorList>
            <person name="Perez-Cataluna A."/>
            <person name="Figueras M.J."/>
        </authorList>
    </citation>
    <scope>NUCLEOTIDE SEQUENCE [LARGE SCALE GENOMIC DNA]</scope>
    <source>
        <strain evidence="1 2">CECT 8987</strain>
    </source>
</reference>
<comment type="caution">
    <text evidence="1">The sequence shown here is derived from an EMBL/GenBank/DDBJ whole genome shotgun (WGS) entry which is preliminary data.</text>
</comment>
<organism evidence="1 2">
    <name type="scientific">Candidatus Marinarcus aquaticus</name>
    <dbReference type="NCBI Taxonomy" id="2044504"/>
    <lineage>
        <taxon>Bacteria</taxon>
        <taxon>Pseudomonadati</taxon>
        <taxon>Campylobacterota</taxon>
        <taxon>Epsilonproteobacteria</taxon>
        <taxon>Campylobacterales</taxon>
        <taxon>Arcobacteraceae</taxon>
        <taxon>Candidatus Marinarcus</taxon>
    </lineage>
</organism>
<dbReference type="OrthoDB" id="9821222at2"/>
<evidence type="ECO:0000313" key="2">
    <source>
        <dbReference type="Proteomes" id="UP000290657"/>
    </source>
</evidence>
<gene>
    <name evidence="1" type="ORF">CRV04_03215</name>
</gene>
<accession>A0A4Q0XRE1</accession>
<proteinExistence type="predicted"/>